<dbReference type="PANTHER" id="PTHR11101:SF80">
    <property type="entry name" value="PHOSPHATE TRANSPORTER"/>
    <property type="match status" value="1"/>
</dbReference>
<dbReference type="AlphaFoldDB" id="A0A9E4K774"/>
<dbReference type="EMBL" id="JAEPDI010000012">
    <property type="protein sequence ID" value="MCG7940136.1"/>
    <property type="molecule type" value="Genomic_DNA"/>
</dbReference>
<evidence type="ECO:0000313" key="7">
    <source>
        <dbReference type="Proteomes" id="UP000886687"/>
    </source>
</evidence>
<keyword evidence="5" id="KW-0472">Membrane</keyword>
<evidence type="ECO:0000256" key="2">
    <source>
        <dbReference type="ARBA" id="ARBA00022448"/>
    </source>
</evidence>
<gene>
    <name evidence="6" type="ORF">JAZ04_14960</name>
</gene>
<evidence type="ECO:0000256" key="4">
    <source>
        <dbReference type="ARBA" id="ARBA00022989"/>
    </source>
</evidence>
<dbReference type="GO" id="GO:0005315">
    <property type="term" value="F:phosphate transmembrane transporter activity"/>
    <property type="evidence" value="ECO:0007669"/>
    <property type="project" value="InterPro"/>
</dbReference>
<keyword evidence="2" id="KW-0813">Transport</keyword>
<name>A0A9E4K774_9GAMM</name>
<protein>
    <submittedName>
        <fullName evidence="6">Inorganic phosphate transporter</fullName>
    </submittedName>
</protein>
<evidence type="ECO:0000256" key="3">
    <source>
        <dbReference type="ARBA" id="ARBA00022692"/>
    </source>
</evidence>
<evidence type="ECO:0000313" key="6">
    <source>
        <dbReference type="EMBL" id="MCG7940136.1"/>
    </source>
</evidence>
<dbReference type="Pfam" id="PF01384">
    <property type="entry name" value="PHO4"/>
    <property type="match status" value="1"/>
</dbReference>
<keyword evidence="3" id="KW-0812">Transmembrane</keyword>
<reference evidence="6" key="1">
    <citation type="journal article" date="2021" name="Proc. Natl. Acad. Sci. U.S.A.">
        <title>Global biogeography of chemosynthetic symbionts reveals both localized and globally distributed symbiont groups. .</title>
        <authorList>
            <person name="Osvatic J.T."/>
            <person name="Wilkins L.G.E."/>
            <person name="Leibrecht L."/>
            <person name="Leray M."/>
            <person name="Zauner S."/>
            <person name="Polzin J."/>
            <person name="Camacho Y."/>
            <person name="Gros O."/>
            <person name="van Gils J.A."/>
            <person name="Eisen J.A."/>
            <person name="Petersen J.M."/>
            <person name="Yuen B."/>
        </authorList>
    </citation>
    <scope>NUCLEOTIDE SEQUENCE</scope>
    <source>
        <strain evidence="6">MAGL173</strain>
    </source>
</reference>
<comment type="caution">
    <text evidence="6">The sequence shown here is derived from an EMBL/GenBank/DDBJ whole genome shotgun (WGS) entry which is preliminary data.</text>
</comment>
<proteinExistence type="predicted"/>
<keyword evidence="4" id="KW-1133">Transmembrane helix</keyword>
<accession>A0A9E4K774</accession>
<dbReference type="InterPro" id="IPR001204">
    <property type="entry name" value="Phos_transporter"/>
</dbReference>
<dbReference type="GO" id="GO:0016020">
    <property type="term" value="C:membrane"/>
    <property type="evidence" value="ECO:0007669"/>
    <property type="project" value="UniProtKB-SubCell"/>
</dbReference>
<dbReference type="Proteomes" id="UP000886687">
    <property type="component" value="Unassembled WGS sequence"/>
</dbReference>
<dbReference type="PANTHER" id="PTHR11101">
    <property type="entry name" value="PHOSPHATE TRANSPORTER"/>
    <property type="match status" value="1"/>
</dbReference>
<evidence type="ECO:0000256" key="5">
    <source>
        <dbReference type="ARBA" id="ARBA00023136"/>
    </source>
</evidence>
<organism evidence="6 7">
    <name type="scientific">Candidatus Thiodiazotropha lotti</name>
    <dbReference type="NCBI Taxonomy" id="2792787"/>
    <lineage>
        <taxon>Bacteria</taxon>
        <taxon>Pseudomonadati</taxon>
        <taxon>Pseudomonadota</taxon>
        <taxon>Gammaproteobacteria</taxon>
        <taxon>Chromatiales</taxon>
        <taxon>Sedimenticolaceae</taxon>
        <taxon>Candidatus Thiodiazotropha</taxon>
    </lineage>
</organism>
<sequence length="151" mass="16397">MTGTIGIAVGLALYGPKLIKTVDQKSPNWIRPGPTALLWAAAITVIIAIQLGLPESSTHIAVGAIFGVGFLREYLKANSARIVDEIEMHHQGSDRDEVESFLEKFKAASIDDKAAILNLMKEHKANADLSKKERKGLKKVIGTSWSNARCC</sequence>
<comment type="subcellular location">
    <subcellularLocation>
        <location evidence="1">Membrane</location>
        <topology evidence="1">Multi-pass membrane protein</topology>
    </subcellularLocation>
</comment>
<dbReference type="GO" id="GO:0035435">
    <property type="term" value="P:phosphate ion transmembrane transport"/>
    <property type="evidence" value="ECO:0007669"/>
    <property type="project" value="TreeGrafter"/>
</dbReference>
<evidence type="ECO:0000256" key="1">
    <source>
        <dbReference type="ARBA" id="ARBA00004141"/>
    </source>
</evidence>